<dbReference type="RefSeq" id="WP_353542297.1">
    <property type="nucleotide sequence ID" value="NZ_BAABRN010000021.1"/>
</dbReference>
<dbReference type="PANTHER" id="PTHR21248:SF22">
    <property type="entry name" value="PHOSPHOLIPASE D"/>
    <property type="match status" value="1"/>
</dbReference>
<gene>
    <name evidence="2" type="primary">clsB_2</name>
    <name evidence="2" type="ORF">Dxin01_02068</name>
</gene>
<protein>
    <submittedName>
        <fullName evidence="2">Cardiolipin synthase B</fullName>
    </submittedName>
</protein>
<dbReference type="CDD" id="cd09108">
    <property type="entry name" value="PLDc_PMFPLD_like_1"/>
    <property type="match status" value="1"/>
</dbReference>
<comment type="caution">
    <text evidence="2">The sequence shown here is derived from an EMBL/GenBank/DDBJ whole genome shotgun (WGS) entry which is preliminary data.</text>
</comment>
<dbReference type="PANTHER" id="PTHR21248">
    <property type="entry name" value="CARDIOLIPIN SYNTHASE"/>
    <property type="match status" value="1"/>
</dbReference>
<evidence type="ECO:0000313" key="3">
    <source>
        <dbReference type="Proteomes" id="UP001458946"/>
    </source>
</evidence>
<dbReference type="SUPFAM" id="SSF56024">
    <property type="entry name" value="Phospholipase D/nuclease"/>
    <property type="match status" value="2"/>
</dbReference>
<evidence type="ECO:0000313" key="2">
    <source>
        <dbReference type="EMBL" id="GAA5502324.1"/>
    </source>
</evidence>
<dbReference type="InterPro" id="IPR001736">
    <property type="entry name" value="PLipase_D/transphosphatidylase"/>
</dbReference>
<proteinExistence type="predicted"/>
<dbReference type="Pfam" id="PF13091">
    <property type="entry name" value="PLDc_2"/>
    <property type="match status" value="1"/>
</dbReference>
<organism evidence="2 3">
    <name type="scientific">Deinococcus xinjiangensis</name>
    <dbReference type="NCBI Taxonomy" id="457454"/>
    <lineage>
        <taxon>Bacteria</taxon>
        <taxon>Thermotogati</taxon>
        <taxon>Deinococcota</taxon>
        <taxon>Deinococci</taxon>
        <taxon>Deinococcales</taxon>
        <taxon>Deinococcaceae</taxon>
        <taxon>Deinococcus</taxon>
    </lineage>
</organism>
<dbReference type="Proteomes" id="UP001458946">
    <property type="component" value="Unassembled WGS sequence"/>
</dbReference>
<keyword evidence="3" id="KW-1185">Reference proteome</keyword>
<feature type="domain" description="PLD phosphodiesterase" evidence="1">
    <location>
        <begin position="418"/>
        <end position="445"/>
    </location>
</feature>
<dbReference type="EMBL" id="BAABRN010000021">
    <property type="protein sequence ID" value="GAA5502324.1"/>
    <property type="molecule type" value="Genomic_DNA"/>
</dbReference>
<reference evidence="2 3" key="1">
    <citation type="submission" date="2024-02" db="EMBL/GenBank/DDBJ databases">
        <title>Deinococcus xinjiangensis NBRC 107630.</title>
        <authorList>
            <person name="Ichikawa N."/>
            <person name="Katano-Makiyama Y."/>
            <person name="Hidaka K."/>
        </authorList>
    </citation>
    <scope>NUCLEOTIDE SEQUENCE [LARGE SCALE GENOMIC DNA]</scope>
    <source>
        <strain evidence="2 3">NBRC 107630</strain>
    </source>
</reference>
<dbReference type="PROSITE" id="PS50035">
    <property type="entry name" value="PLD"/>
    <property type="match status" value="1"/>
</dbReference>
<sequence length="489" mass="53548">MSLLRFSSPLRFALCVGACLGLSPAAGAFYLPIGFGRVADPKPLSAPDCTQPTDPLELALWRVVTSQGRADLSCNNSFVEYQRTPRSAQNPQNAFDKIAEQIRGAKTEVLLTTMEWHAGVGHPGYSFAQAVADLYAKVRANPSAYPQGMHIRLALGGFPELSGPDGGAYALAVVRDLRSLGVPLSDTALNWQVAVMNYPYLPHSHVKLHVIDGEDLTVAGFNYTDWHLTRAEAGGHDLHDLGLRMRGPIAQQGVAVFDDIWRHSKQIGCPAEVAPAEVKSQCWIGDADPVSHPDAVRHAVSSGTARAFLLYRRAGDRLADRAIENLFTAAQSQIDLMEADFSSSVPCWLAYVNPTGCESDTFPVYMTALLDAMERGVHVRLLTVNYGYGAYANRAGIALMRDEAKKRGLEKFFDARYVKFDMHTKAFTVDHRVVVAGSSNMHFSSWSLYGLSEANLATSDPAAVQEQEDSFEEVWNKESVAVPLESWQK</sequence>
<accession>A0ABP9VAP4</accession>
<dbReference type="Gene3D" id="3.30.870.10">
    <property type="entry name" value="Endonuclease Chain A"/>
    <property type="match status" value="2"/>
</dbReference>
<dbReference type="InterPro" id="IPR025202">
    <property type="entry name" value="PLD-like_dom"/>
</dbReference>
<evidence type="ECO:0000259" key="1">
    <source>
        <dbReference type="PROSITE" id="PS50035"/>
    </source>
</evidence>
<name>A0ABP9VAP4_9DEIO</name>